<accession>A0A9P0XE44</accession>
<dbReference type="FunFam" id="1.10.150.910:FF:000003">
    <property type="entry name" value="DNA damage-binding protein 1a"/>
    <property type="match status" value="1"/>
</dbReference>
<dbReference type="Gene3D" id="2.130.10.10">
    <property type="entry name" value="YVTN repeat-like/Quinoprotein amine dehydrogenase"/>
    <property type="match status" value="3"/>
</dbReference>
<evidence type="ECO:0000259" key="5">
    <source>
        <dbReference type="Pfam" id="PF03178"/>
    </source>
</evidence>
<dbReference type="Pfam" id="PF03178">
    <property type="entry name" value="CPSF_A"/>
    <property type="match status" value="1"/>
</dbReference>
<dbReference type="GO" id="GO:0003676">
    <property type="term" value="F:nucleic acid binding"/>
    <property type="evidence" value="ECO:0007669"/>
    <property type="project" value="InterPro"/>
</dbReference>
<dbReference type="InterPro" id="IPR050358">
    <property type="entry name" value="RSE1/DDB1/CFT1"/>
</dbReference>
<dbReference type="OrthoDB" id="433457at2759"/>
<dbReference type="EMBL" id="CALOZG010000015">
    <property type="protein sequence ID" value="CAH4031434.1"/>
    <property type="molecule type" value="Genomic_DNA"/>
</dbReference>
<dbReference type="GO" id="GO:0005634">
    <property type="term" value="C:nucleus"/>
    <property type="evidence" value="ECO:0007669"/>
    <property type="project" value="UniProtKB-SubCell"/>
</dbReference>
<feature type="region of interest" description="Disordered" evidence="4">
    <location>
        <begin position="759"/>
        <end position="781"/>
    </location>
</feature>
<reference evidence="8" key="1">
    <citation type="submission" date="2022-05" db="EMBL/GenBank/DDBJ databases">
        <authorList>
            <person name="Okamura Y."/>
        </authorList>
    </citation>
    <scope>NUCLEOTIDE SEQUENCE</scope>
</reference>
<dbReference type="PANTHER" id="PTHR10644">
    <property type="entry name" value="DNA REPAIR/RNA PROCESSING CPSF FAMILY"/>
    <property type="match status" value="1"/>
</dbReference>
<evidence type="ECO:0000256" key="1">
    <source>
        <dbReference type="ARBA" id="ARBA00004123"/>
    </source>
</evidence>
<evidence type="ECO:0000259" key="7">
    <source>
        <dbReference type="Pfam" id="PF23726"/>
    </source>
</evidence>
<keyword evidence="9" id="KW-1185">Reference proteome</keyword>
<dbReference type="FunFam" id="2.130.10.10:FF:000081">
    <property type="entry name" value="DNA damage-binding protein 1"/>
    <property type="match status" value="1"/>
</dbReference>
<evidence type="ECO:0000313" key="8">
    <source>
        <dbReference type="EMBL" id="CAH4031434.1"/>
    </source>
</evidence>
<dbReference type="Gene3D" id="1.10.150.910">
    <property type="match status" value="1"/>
</dbReference>
<evidence type="ECO:0000259" key="6">
    <source>
        <dbReference type="Pfam" id="PF10433"/>
    </source>
</evidence>
<protein>
    <recommendedName>
        <fullName evidence="10">DNA damage-binding protein 1</fullName>
    </recommendedName>
</protein>
<evidence type="ECO:0000313" key="9">
    <source>
        <dbReference type="Proteomes" id="UP001152562"/>
    </source>
</evidence>
<comment type="caution">
    <text evidence="8">The sequence shown here is derived from an EMBL/GenBank/DDBJ whole genome shotgun (WGS) entry which is preliminary data.</text>
</comment>
<dbReference type="AlphaFoldDB" id="A0A9P0XE44"/>
<dbReference type="InterPro" id="IPR058543">
    <property type="entry name" value="Beta-prop_RSE1/DDB1/CPSF1_2nd"/>
</dbReference>
<dbReference type="Pfam" id="PF23726">
    <property type="entry name" value="Beta-prop_RSE1_2nd"/>
    <property type="match status" value="1"/>
</dbReference>
<feature type="domain" description="RSE1/DDB1/CPSF1 first beta-propeller" evidence="6">
    <location>
        <begin position="15"/>
        <end position="354"/>
    </location>
</feature>
<dbReference type="Proteomes" id="UP001152562">
    <property type="component" value="Unassembled WGS sequence"/>
</dbReference>
<name>A0A9P0XE44_PIEBR</name>
<dbReference type="Pfam" id="PF10433">
    <property type="entry name" value="Beta-prop_RSE1_1st"/>
    <property type="match status" value="1"/>
</dbReference>
<evidence type="ECO:0000256" key="4">
    <source>
        <dbReference type="SAM" id="MobiDB-lite"/>
    </source>
</evidence>
<evidence type="ECO:0000256" key="3">
    <source>
        <dbReference type="ARBA" id="ARBA00023242"/>
    </source>
</evidence>
<dbReference type="FunFam" id="2.130.10.10:FF:000070">
    <property type="entry name" value="DNA damage-binding protein 1"/>
    <property type="match status" value="1"/>
</dbReference>
<comment type="subcellular location">
    <subcellularLocation>
        <location evidence="1">Nucleus</location>
    </subcellularLocation>
</comment>
<dbReference type="InterPro" id="IPR015943">
    <property type="entry name" value="WD40/YVTN_repeat-like_dom_sf"/>
</dbReference>
<dbReference type="InterPro" id="IPR004871">
    <property type="entry name" value="RSE1/DDB1/CPSF1_C"/>
</dbReference>
<gene>
    <name evidence="8" type="ORF">PIBRA_LOCUS7933</name>
</gene>
<organism evidence="8 9">
    <name type="scientific">Pieris brassicae</name>
    <name type="common">White butterfly</name>
    <name type="synonym">Large white butterfly</name>
    <dbReference type="NCBI Taxonomy" id="7116"/>
    <lineage>
        <taxon>Eukaryota</taxon>
        <taxon>Metazoa</taxon>
        <taxon>Ecdysozoa</taxon>
        <taxon>Arthropoda</taxon>
        <taxon>Hexapoda</taxon>
        <taxon>Insecta</taxon>
        <taxon>Pterygota</taxon>
        <taxon>Neoptera</taxon>
        <taxon>Endopterygota</taxon>
        <taxon>Lepidoptera</taxon>
        <taxon>Glossata</taxon>
        <taxon>Ditrysia</taxon>
        <taxon>Papilionoidea</taxon>
        <taxon>Pieridae</taxon>
        <taxon>Pierinae</taxon>
        <taxon>Pieris</taxon>
    </lineage>
</organism>
<comment type="similarity">
    <text evidence="2">Belongs to the DDB1 family.</text>
</comment>
<feature type="domain" description="RSE1/DDB1/CPSF1 C-terminal" evidence="5">
    <location>
        <begin position="795"/>
        <end position="1103"/>
    </location>
</feature>
<evidence type="ECO:0008006" key="10">
    <source>
        <dbReference type="Google" id="ProtNLM"/>
    </source>
</evidence>
<proteinExistence type="inferred from homology"/>
<evidence type="ECO:0000256" key="2">
    <source>
        <dbReference type="ARBA" id="ARBA00007453"/>
    </source>
</evidence>
<feature type="domain" description="RSE1/DDB1/CPSF1 second beta-propeller" evidence="7">
    <location>
        <begin position="397"/>
        <end position="703"/>
    </location>
</feature>
<sequence length="1143" mass="126247">MTYHYVVTAQKPTAVTACITGNFTSPTDLNLLVAKVSRLEMYIVTPEGLHPMKEVGLYGKVAKMKMFRPPHEKKDLVFILTARYNAMILEWRTGPNGDLEVVTRAHGNVADRIGKPSENGILAVIDPQARVIGLRLYDGLFKLIPLDKDSTELKATSLRLEELNVYDLEFLHGCANPTLILIHQDLNGRHIKTREINLRDKEFIKVPWKQDNVETEASILIPVPSPLGGAIVIGQESIVYHDGQSYVAVAPPQIKMTPINCYSPVGPAGLRYLLGDIAGRLFMLVLEVQDRGDNTQTVRDLKVELLGEISIPECMTYLDNGVVFIGSRLGDSALVRLSATKDETNQYVKVMETFTSLSPIVDMCVVDLERQGQNQLITCSGAFKMGSLRVIRNGIGIQEQASIDLLGIKGMWALTLQPGAAYHDTLVLAFVGQTRVLTLNGEEVEETEIKGFVSDRQTFFTGNVCHNQLIQVTDEGVRLIVHRDGQWVLGACWRAGGARSVSVVACSETRVVPAVGNRIFLLAIEEGQLNLISEVCMEEEVACLDLGPGGDEALLGVGLWTDISVRILKLPDLTPLHTEKLSGEIIPRSLLICVLEGVCYLLCALGDGSMFYFIVDQYTGALTNRKKVTLGTQPTVLRSFRSLSTTNIFACSDRPTVIFSSNHKLVFSNVNLKEVTHMCSLNAQAYPDSLALATDSTVTIGTIDEIQKLHIRTVPLNESPRRIAYQEATKSFGIITMRVDKVEWSSGAGSTAVSVRGSASTSAANSSGAPLAHPKHAPLAQPKHMPTAVDLEIYNLLILDHHTFEVLHAHQLMASEFALSLLSCKLGDDPTHYYAVGTAMLNPEESEPKQGRIILFQWSDGKLTQVAEKEIKGACYTLVQFNGKLLASINSTVRLFEWTSEKELRLECSHFNNIVALYLKVKGDFILVGDLMRSMSLLQYKQMEGSFEEIARDYSPNWMTAIEILDDDTFLGAENSSNLFVCQKDSAATTDEERQQMSYMGQFHLGDMVNVMRLGSLVGQHADTAAPVHNPATIATVNGAICLVVQLSQELYEFLHQLEEKLTHTIKSVGKIPHAFWRSFNTDIKTEPAEGFIDGDLIESFLDLTRDMQQETIQGLQIDDGGVMREAKVDDLIKIVEDLTRIH</sequence>
<keyword evidence="3" id="KW-0539">Nucleus</keyword>
<dbReference type="InterPro" id="IPR018846">
    <property type="entry name" value="Beta-prop_RSE1/DDB1/CPSF1_1st"/>
</dbReference>